<comment type="similarity">
    <text evidence="6">Belongs to the ABC-2 integral membrane protein family.</text>
</comment>
<dbReference type="RefSeq" id="WP_220169799.1">
    <property type="nucleotide sequence ID" value="NZ_JAIBOA010000024.1"/>
</dbReference>
<evidence type="ECO:0000256" key="4">
    <source>
        <dbReference type="ARBA" id="ARBA00023136"/>
    </source>
</evidence>
<feature type="domain" description="ABC transmembrane type-2" evidence="7">
    <location>
        <begin position="42"/>
        <end position="284"/>
    </location>
</feature>
<feature type="transmembrane region" description="Helical" evidence="6">
    <location>
        <begin position="44"/>
        <end position="62"/>
    </location>
</feature>
<keyword evidence="9" id="KW-1185">Reference proteome</keyword>
<sequence length="287" mass="30548">MTATTQAAAAAGAAPAARPTLARTFWAMMAREVRVLRKSAISSFARVIVQPVLFVFVFAYVLPKVGSAGAMFGGGGGRGPSFSTILVPGLVGSSIVTQGIMAVIFPLVMELTWQRSITDRALAPLPVPLLGVQKIVAAALQAFLAGLLVFPAVLFIHASGQGPSIHIHNWPLLVLVMVVGSLLSAAGGLLLGTVMNPQKMQMLFALILLPMSMLGCVYYPWAAMDHVRWLQIVTLLNPMVYVNEGLRAALTPQIEHMPFWAYGSVLVLGTAALAWAGTRTFTKRVLT</sequence>
<dbReference type="PIRSF" id="PIRSF006648">
    <property type="entry name" value="DrrB"/>
    <property type="match status" value="1"/>
</dbReference>
<proteinExistence type="inferred from homology"/>
<feature type="transmembrane region" description="Helical" evidence="6">
    <location>
        <begin position="203"/>
        <end position="221"/>
    </location>
</feature>
<accession>A0ABS7G261</accession>
<feature type="transmembrane region" description="Helical" evidence="6">
    <location>
        <begin position="82"/>
        <end position="108"/>
    </location>
</feature>
<dbReference type="InterPro" id="IPR051784">
    <property type="entry name" value="Nod_factor_ABC_transporter"/>
</dbReference>
<feature type="transmembrane region" description="Helical" evidence="6">
    <location>
        <begin position="170"/>
        <end position="191"/>
    </location>
</feature>
<keyword evidence="6" id="KW-0813">Transport</keyword>
<organism evidence="8 9">
    <name type="scientific">Actinomadura parmotrematis</name>
    <dbReference type="NCBI Taxonomy" id="2864039"/>
    <lineage>
        <taxon>Bacteria</taxon>
        <taxon>Bacillati</taxon>
        <taxon>Actinomycetota</taxon>
        <taxon>Actinomycetes</taxon>
        <taxon>Streptosporangiales</taxon>
        <taxon>Thermomonosporaceae</taxon>
        <taxon>Actinomadura</taxon>
    </lineage>
</organism>
<name>A0ABS7G261_9ACTN</name>
<evidence type="ECO:0000313" key="9">
    <source>
        <dbReference type="Proteomes" id="UP000774570"/>
    </source>
</evidence>
<comment type="caution">
    <text evidence="8">The sequence shown here is derived from an EMBL/GenBank/DDBJ whole genome shotgun (WGS) entry which is preliminary data.</text>
</comment>
<reference evidence="8 9" key="1">
    <citation type="submission" date="2021-07" db="EMBL/GenBank/DDBJ databases">
        <title>Actinomadura sp. PM05-2 isolated from lichen.</title>
        <authorList>
            <person name="Somphong A."/>
            <person name="Phongsopitanun W."/>
            <person name="Tanasupawat S."/>
            <person name="Peongsungnone V."/>
        </authorList>
    </citation>
    <scope>NUCLEOTIDE SEQUENCE [LARGE SCALE GENOMIC DNA]</scope>
    <source>
        <strain evidence="8 9">PM05-2</strain>
    </source>
</reference>
<dbReference type="Proteomes" id="UP000774570">
    <property type="component" value="Unassembled WGS sequence"/>
</dbReference>
<dbReference type="InterPro" id="IPR000412">
    <property type="entry name" value="ABC_2_transport"/>
</dbReference>
<dbReference type="PROSITE" id="PS51012">
    <property type="entry name" value="ABC_TM2"/>
    <property type="match status" value="1"/>
</dbReference>
<dbReference type="PANTHER" id="PTHR43229:SF2">
    <property type="entry name" value="NODULATION PROTEIN J"/>
    <property type="match status" value="1"/>
</dbReference>
<evidence type="ECO:0000256" key="2">
    <source>
        <dbReference type="ARBA" id="ARBA00022692"/>
    </source>
</evidence>
<evidence type="ECO:0000256" key="5">
    <source>
        <dbReference type="ARBA" id="ARBA00023251"/>
    </source>
</evidence>
<keyword evidence="3 6" id="KW-1133">Transmembrane helix</keyword>
<keyword evidence="6" id="KW-1003">Cell membrane</keyword>
<comment type="subcellular location">
    <subcellularLocation>
        <location evidence="6">Cell membrane</location>
        <topology evidence="6">Multi-pass membrane protein</topology>
    </subcellularLocation>
    <subcellularLocation>
        <location evidence="1">Membrane</location>
        <topology evidence="1">Multi-pass membrane protein</topology>
    </subcellularLocation>
</comment>
<dbReference type="PANTHER" id="PTHR43229">
    <property type="entry name" value="NODULATION PROTEIN J"/>
    <property type="match status" value="1"/>
</dbReference>
<gene>
    <name evidence="8" type="ORF">K1Y72_29650</name>
</gene>
<dbReference type="Pfam" id="PF01061">
    <property type="entry name" value="ABC2_membrane"/>
    <property type="match status" value="1"/>
</dbReference>
<dbReference type="EMBL" id="JAIBOA010000024">
    <property type="protein sequence ID" value="MBW8486566.1"/>
    <property type="molecule type" value="Genomic_DNA"/>
</dbReference>
<protein>
    <recommendedName>
        <fullName evidence="6">Transport permease protein</fullName>
    </recommendedName>
</protein>
<feature type="transmembrane region" description="Helical" evidence="6">
    <location>
        <begin position="135"/>
        <end position="158"/>
    </location>
</feature>
<evidence type="ECO:0000256" key="3">
    <source>
        <dbReference type="ARBA" id="ARBA00022989"/>
    </source>
</evidence>
<keyword evidence="5" id="KW-0046">Antibiotic resistance</keyword>
<keyword evidence="4 6" id="KW-0472">Membrane</keyword>
<keyword evidence="2 6" id="KW-0812">Transmembrane</keyword>
<dbReference type="InterPro" id="IPR047817">
    <property type="entry name" value="ABC2_TM_bact-type"/>
</dbReference>
<evidence type="ECO:0000256" key="1">
    <source>
        <dbReference type="ARBA" id="ARBA00004141"/>
    </source>
</evidence>
<feature type="transmembrane region" description="Helical" evidence="6">
    <location>
        <begin position="259"/>
        <end position="278"/>
    </location>
</feature>
<evidence type="ECO:0000256" key="6">
    <source>
        <dbReference type="RuleBase" id="RU361157"/>
    </source>
</evidence>
<evidence type="ECO:0000313" key="8">
    <source>
        <dbReference type="EMBL" id="MBW8486566.1"/>
    </source>
</evidence>
<dbReference type="InterPro" id="IPR013525">
    <property type="entry name" value="ABC2_TM"/>
</dbReference>
<evidence type="ECO:0000259" key="7">
    <source>
        <dbReference type="PROSITE" id="PS51012"/>
    </source>
</evidence>